<keyword evidence="13" id="KW-1185">Reference proteome</keyword>
<reference evidence="14" key="1">
    <citation type="submission" date="2022-11" db="UniProtKB">
        <authorList>
            <consortium name="WormBaseParasite"/>
        </authorList>
    </citation>
    <scope>IDENTIFICATION</scope>
</reference>
<keyword evidence="4" id="KW-1003">Cell membrane</keyword>
<evidence type="ECO:0000256" key="5">
    <source>
        <dbReference type="ARBA" id="ARBA00022692"/>
    </source>
</evidence>
<comment type="function">
    <text evidence="12">Structural component of the gap junctions.</text>
</comment>
<dbReference type="WBParaSite" id="PDA_v2.g13164.t1">
    <property type="protein sequence ID" value="PDA_v2.g13164.t1"/>
    <property type="gene ID" value="PDA_v2.g13164"/>
</dbReference>
<feature type="transmembrane region" description="Helical" evidence="12">
    <location>
        <begin position="27"/>
        <end position="46"/>
    </location>
</feature>
<dbReference type="GO" id="GO:0005921">
    <property type="term" value="C:gap junction"/>
    <property type="evidence" value="ECO:0007669"/>
    <property type="project" value="UniProtKB-SubCell"/>
</dbReference>
<dbReference type="InterPro" id="IPR000990">
    <property type="entry name" value="Innexin"/>
</dbReference>
<organism evidence="13 14">
    <name type="scientific">Panagrolaimus davidi</name>
    <dbReference type="NCBI Taxonomy" id="227884"/>
    <lineage>
        <taxon>Eukaryota</taxon>
        <taxon>Metazoa</taxon>
        <taxon>Ecdysozoa</taxon>
        <taxon>Nematoda</taxon>
        <taxon>Chromadorea</taxon>
        <taxon>Rhabditida</taxon>
        <taxon>Tylenchina</taxon>
        <taxon>Panagrolaimomorpha</taxon>
        <taxon>Panagrolaimoidea</taxon>
        <taxon>Panagrolaimidae</taxon>
        <taxon>Panagrolaimus</taxon>
    </lineage>
</organism>
<evidence type="ECO:0000256" key="7">
    <source>
        <dbReference type="ARBA" id="ARBA00022949"/>
    </source>
</evidence>
<gene>
    <name evidence="12" type="primary">inx</name>
</gene>
<keyword evidence="6" id="KW-0303">Gap junction</keyword>
<keyword evidence="7" id="KW-0965">Cell junction</keyword>
<dbReference type="AlphaFoldDB" id="A0A914P5G8"/>
<dbReference type="PANTHER" id="PTHR11893">
    <property type="entry name" value="INNEXIN"/>
    <property type="match status" value="1"/>
</dbReference>
<evidence type="ECO:0000256" key="6">
    <source>
        <dbReference type="ARBA" id="ARBA00022868"/>
    </source>
</evidence>
<dbReference type="GO" id="GO:0005243">
    <property type="term" value="F:gap junction channel activity"/>
    <property type="evidence" value="ECO:0007669"/>
    <property type="project" value="TreeGrafter"/>
</dbReference>
<keyword evidence="11 12" id="KW-0407">Ion channel</keyword>
<dbReference type="Pfam" id="PF00876">
    <property type="entry name" value="Innexin"/>
    <property type="match status" value="1"/>
</dbReference>
<evidence type="ECO:0000256" key="10">
    <source>
        <dbReference type="ARBA" id="ARBA00023136"/>
    </source>
</evidence>
<comment type="caution">
    <text evidence="12">Lacks conserved residue(s) required for the propagation of feature annotation.</text>
</comment>
<dbReference type="GO" id="GO:0034220">
    <property type="term" value="P:monoatomic ion transmembrane transport"/>
    <property type="evidence" value="ECO:0007669"/>
    <property type="project" value="UniProtKB-KW"/>
</dbReference>
<evidence type="ECO:0000256" key="11">
    <source>
        <dbReference type="ARBA" id="ARBA00023303"/>
    </source>
</evidence>
<dbReference type="PANTHER" id="PTHR11893:SF20">
    <property type="entry name" value="INNEXIN-3"/>
    <property type="match status" value="1"/>
</dbReference>
<keyword evidence="5 12" id="KW-0812">Transmembrane</keyword>
<feature type="transmembrane region" description="Helical" evidence="12">
    <location>
        <begin position="103"/>
        <end position="122"/>
    </location>
</feature>
<evidence type="ECO:0000256" key="4">
    <source>
        <dbReference type="ARBA" id="ARBA00022475"/>
    </source>
</evidence>
<sequence>MVVEIPLIKKCLQNAIKGQLHGDSIDWLSYYGTTWLFWFFALLTSAKQYFGSPIQCFTPAEFGKSWENYAETYCFINNIYKLPMEQEFPDPVDRKDQISYYRWVPLILLCQGCSFYLINALWEFLNKKSIINCEEIVKDAQTCTLKEKNRQTKLENISQYIFDTFRYEFPLNGHFYNNGYCTATFYLLTKFLNLINCCFNLFLLESFLGTQLLKYGLNVRH</sequence>
<evidence type="ECO:0000256" key="9">
    <source>
        <dbReference type="ARBA" id="ARBA00023065"/>
    </source>
</evidence>
<protein>
    <recommendedName>
        <fullName evidence="12">Innexin</fullName>
    </recommendedName>
</protein>
<keyword evidence="10 12" id="KW-0472">Membrane</keyword>
<comment type="subcellular location">
    <subcellularLocation>
        <location evidence="1">Cell junction</location>
        <location evidence="1">Gap junction</location>
    </subcellularLocation>
    <subcellularLocation>
        <location evidence="2 12">Cell membrane</location>
        <topology evidence="2 12">Multi-pass membrane protein</topology>
    </subcellularLocation>
</comment>
<evidence type="ECO:0000256" key="12">
    <source>
        <dbReference type="RuleBase" id="RU010713"/>
    </source>
</evidence>
<name>A0A914P5G8_9BILA</name>
<evidence type="ECO:0000256" key="3">
    <source>
        <dbReference type="ARBA" id="ARBA00022448"/>
    </source>
</evidence>
<dbReference type="PROSITE" id="PS51013">
    <property type="entry name" value="PANNEXIN"/>
    <property type="match status" value="1"/>
</dbReference>
<dbReference type="GO" id="GO:0005886">
    <property type="term" value="C:plasma membrane"/>
    <property type="evidence" value="ECO:0007669"/>
    <property type="project" value="UniProtKB-SubCell"/>
</dbReference>
<dbReference type="Proteomes" id="UP000887578">
    <property type="component" value="Unplaced"/>
</dbReference>
<keyword evidence="3 12" id="KW-0813">Transport</keyword>
<evidence type="ECO:0000313" key="14">
    <source>
        <dbReference type="WBParaSite" id="PDA_v2.g13164.t1"/>
    </source>
</evidence>
<accession>A0A914P5G8</accession>
<comment type="similarity">
    <text evidence="12">Belongs to the pannexin family.</text>
</comment>
<proteinExistence type="inferred from homology"/>
<evidence type="ECO:0000256" key="8">
    <source>
        <dbReference type="ARBA" id="ARBA00022989"/>
    </source>
</evidence>
<keyword evidence="9 12" id="KW-0406">Ion transport</keyword>
<keyword evidence="8 12" id="KW-1133">Transmembrane helix</keyword>
<evidence type="ECO:0000256" key="1">
    <source>
        <dbReference type="ARBA" id="ARBA00004610"/>
    </source>
</evidence>
<dbReference type="PRINTS" id="PR01262">
    <property type="entry name" value="INNEXIN"/>
</dbReference>
<evidence type="ECO:0000313" key="13">
    <source>
        <dbReference type="Proteomes" id="UP000887578"/>
    </source>
</evidence>
<evidence type="ECO:0000256" key="2">
    <source>
        <dbReference type="ARBA" id="ARBA00004651"/>
    </source>
</evidence>